<dbReference type="GO" id="GO:0016301">
    <property type="term" value="F:kinase activity"/>
    <property type="evidence" value="ECO:0007669"/>
    <property type="project" value="UniProtKB-KW"/>
</dbReference>
<evidence type="ECO:0000256" key="1">
    <source>
        <dbReference type="ARBA" id="ARBA00022679"/>
    </source>
</evidence>
<dbReference type="PANTHER" id="PTHR10584">
    <property type="entry name" value="SUGAR KINASE"/>
    <property type="match status" value="1"/>
</dbReference>
<name>X1IP93_9ZZZZ</name>
<dbReference type="Gene3D" id="3.40.1190.20">
    <property type="match status" value="1"/>
</dbReference>
<dbReference type="Pfam" id="PF00294">
    <property type="entry name" value="PfkB"/>
    <property type="match status" value="1"/>
</dbReference>
<evidence type="ECO:0000313" key="4">
    <source>
        <dbReference type="EMBL" id="GAH71055.1"/>
    </source>
</evidence>
<dbReference type="GO" id="GO:0006796">
    <property type="term" value="P:phosphate-containing compound metabolic process"/>
    <property type="evidence" value="ECO:0007669"/>
    <property type="project" value="UniProtKB-ARBA"/>
</dbReference>
<accession>X1IP93</accession>
<gene>
    <name evidence="4" type="ORF">S03H2_51159</name>
</gene>
<keyword evidence="1" id="KW-0808">Transferase</keyword>
<dbReference type="GO" id="GO:0005829">
    <property type="term" value="C:cytosol"/>
    <property type="evidence" value="ECO:0007669"/>
    <property type="project" value="TreeGrafter"/>
</dbReference>
<dbReference type="SUPFAM" id="SSF53613">
    <property type="entry name" value="Ribokinase-like"/>
    <property type="match status" value="1"/>
</dbReference>
<dbReference type="PRINTS" id="PR00990">
    <property type="entry name" value="RIBOKINASE"/>
</dbReference>
<protein>
    <recommendedName>
        <fullName evidence="3">Carbohydrate kinase PfkB domain-containing protein</fullName>
    </recommendedName>
</protein>
<reference evidence="4" key="1">
    <citation type="journal article" date="2014" name="Front. Microbiol.">
        <title>High frequency of phylogenetically diverse reductive dehalogenase-homologous genes in deep subseafloor sedimentary metagenomes.</title>
        <authorList>
            <person name="Kawai M."/>
            <person name="Futagami T."/>
            <person name="Toyoda A."/>
            <person name="Takaki Y."/>
            <person name="Nishi S."/>
            <person name="Hori S."/>
            <person name="Arai W."/>
            <person name="Tsubouchi T."/>
            <person name="Morono Y."/>
            <person name="Uchiyama I."/>
            <person name="Ito T."/>
            <person name="Fujiyama A."/>
            <person name="Inagaki F."/>
            <person name="Takami H."/>
        </authorList>
    </citation>
    <scope>NUCLEOTIDE SEQUENCE</scope>
    <source>
        <strain evidence="4">Expedition CK06-06</strain>
    </source>
</reference>
<evidence type="ECO:0000259" key="3">
    <source>
        <dbReference type="Pfam" id="PF00294"/>
    </source>
</evidence>
<evidence type="ECO:0000256" key="2">
    <source>
        <dbReference type="ARBA" id="ARBA00022777"/>
    </source>
</evidence>
<dbReference type="InterPro" id="IPR029056">
    <property type="entry name" value="Ribokinase-like"/>
</dbReference>
<feature type="domain" description="Carbohydrate kinase PfkB" evidence="3">
    <location>
        <begin position="1"/>
        <end position="233"/>
    </location>
</feature>
<dbReference type="InterPro" id="IPR011611">
    <property type="entry name" value="PfkB_dom"/>
</dbReference>
<comment type="caution">
    <text evidence="4">The sequence shown here is derived from an EMBL/GenBank/DDBJ whole genome shotgun (WGS) entry which is preliminary data.</text>
</comment>
<keyword evidence="2" id="KW-0418">Kinase</keyword>
<feature type="non-terminal residue" evidence="4">
    <location>
        <position position="1"/>
    </location>
</feature>
<dbReference type="EMBL" id="BARU01032434">
    <property type="protein sequence ID" value="GAH71055.1"/>
    <property type="molecule type" value="Genomic_DNA"/>
</dbReference>
<dbReference type="InterPro" id="IPR002139">
    <property type="entry name" value="Ribo/fructo_kinase"/>
</dbReference>
<dbReference type="AlphaFoldDB" id="X1IP93"/>
<sequence length="252" mass="26550">FGCLGDDSLGRERLTSLKSAGVSVRNITVKAGVHSGIAQIIVDKRGENIIAVAPGANSLFSLGDITFPEHSGGTVVSLFQNEIPQASTEAIIRECKKQKMLVLWNIAPACQQKPAKETLEAVDFLICNRPELIALVGEGDNETIAQVLRDWGATNIVVTLGEKGALLVTGRETYYQEAFTVNVVDTVGAGDCFCGVFACSLSFGISVKESLRRASAAAALSTTVKGAQTSMPSADEIDTFLSTLGKPKGGNE</sequence>
<proteinExistence type="predicted"/>
<organism evidence="4">
    <name type="scientific">marine sediment metagenome</name>
    <dbReference type="NCBI Taxonomy" id="412755"/>
    <lineage>
        <taxon>unclassified sequences</taxon>
        <taxon>metagenomes</taxon>
        <taxon>ecological metagenomes</taxon>
    </lineage>
</organism>
<dbReference type="PANTHER" id="PTHR10584:SF166">
    <property type="entry name" value="RIBOKINASE"/>
    <property type="match status" value="1"/>
</dbReference>